<evidence type="ECO:0000256" key="1">
    <source>
        <dbReference type="SAM" id="Coils"/>
    </source>
</evidence>
<reference evidence="2" key="1">
    <citation type="submission" date="2020-03" db="EMBL/GenBank/DDBJ databases">
        <title>The deep terrestrial virosphere.</title>
        <authorList>
            <person name="Holmfeldt K."/>
            <person name="Nilsson E."/>
            <person name="Simone D."/>
            <person name="Lopez-Fernandez M."/>
            <person name="Wu X."/>
            <person name="de Brujin I."/>
            <person name="Lundin D."/>
            <person name="Andersson A."/>
            <person name="Bertilsson S."/>
            <person name="Dopson M."/>
        </authorList>
    </citation>
    <scope>NUCLEOTIDE SEQUENCE</scope>
    <source>
        <strain evidence="2">MM415B01502</strain>
    </source>
</reference>
<evidence type="ECO:0000313" key="2">
    <source>
        <dbReference type="EMBL" id="QJA58092.1"/>
    </source>
</evidence>
<proteinExistence type="predicted"/>
<protein>
    <submittedName>
        <fullName evidence="2">Uncharacterized protein</fullName>
    </submittedName>
</protein>
<organism evidence="2">
    <name type="scientific">viral metagenome</name>
    <dbReference type="NCBI Taxonomy" id="1070528"/>
    <lineage>
        <taxon>unclassified sequences</taxon>
        <taxon>metagenomes</taxon>
        <taxon>organismal metagenomes</taxon>
    </lineage>
</organism>
<feature type="coiled-coil region" evidence="1">
    <location>
        <begin position="12"/>
        <end position="39"/>
    </location>
</feature>
<name>A0A6M3INK7_9ZZZZ</name>
<keyword evidence="1" id="KW-0175">Coiled coil</keyword>
<dbReference type="AlphaFoldDB" id="A0A6M3INK7"/>
<sequence>MTDKFDDQVKKLLNMRKKVDDAKAKVSRLEGQVDSARTRMKKEHGVDAVEAAVVERVWDAVDEGRVMK</sequence>
<dbReference type="EMBL" id="MT141308">
    <property type="protein sequence ID" value="QJA58092.1"/>
    <property type="molecule type" value="Genomic_DNA"/>
</dbReference>
<gene>
    <name evidence="2" type="ORF">MM415B01502_0005</name>
</gene>
<accession>A0A6M3INK7</accession>